<name>A0A6P0EWQ5_9ACTN</name>
<accession>A0A6P0EWQ5</accession>
<dbReference type="InterPro" id="IPR007165">
    <property type="entry name" value="Phage_holin_4_2"/>
</dbReference>
<sequence>MYVVTRLVDGIDVIGNDQATLGSTGTYLWVALLFAVVNSVVGPVVRLLALPFVMATLGLFLLVINAALLGLTAALSDRFSVDGFVAALLGGFLIAVFSWIAELLLPLKVRG</sequence>
<dbReference type="PANTHER" id="PTHR37309">
    <property type="entry name" value="SLR0284 PROTEIN"/>
    <property type="match status" value="1"/>
</dbReference>
<protein>
    <submittedName>
        <fullName evidence="2">Phage holin family protein</fullName>
    </submittedName>
</protein>
<evidence type="ECO:0000313" key="3">
    <source>
        <dbReference type="EMBL" id="NEN50455.1"/>
    </source>
</evidence>
<keyword evidence="1" id="KW-0812">Transmembrane</keyword>
<keyword evidence="1" id="KW-1133">Transmembrane helix</keyword>
<evidence type="ECO:0000313" key="5">
    <source>
        <dbReference type="Proteomes" id="UP000471152"/>
    </source>
</evidence>
<dbReference type="Proteomes" id="UP000471152">
    <property type="component" value="Unassembled WGS sequence"/>
</dbReference>
<keyword evidence="1" id="KW-0472">Membrane</keyword>
<evidence type="ECO:0000256" key="1">
    <source>
        <dbReference type="SAM" id="Phobius"/>
    </source>
</evidence>
<feature type="transmembrane region" description="Helical" evidence="1">
    <location>
        <begin position="83"/>
        <end position="105"/>
    </location>
</feature>
<feature type="transmembrane region" description="Helical" evidence="1">
    <location>
        <begin position="26"/>
        <end position="45"/>
    </location>
</feature>
<evidence type="ECO:0000313" key="2">
    <source>
        <dbReference type="EMBL" id="NEK93688.1"/>
    </source>
</evidence>
<feature type="transmembrane region" description="Helical" evidence="1">
    <location>
        <begin position="52"/>
        <end position="71"/>
    </location>
</feature>
<organism evidence="2 4">
    <name type="scientific">Modestobacter muralis</name>
    <dbReference type="NCBI Taxonomy" id="1608614"/>
    <lineage>
        <taxon>Bacteria</taxon>
        <taxon>Bacillati</taxon>
        <taxon>Actinomycetota</taxon>
        <taxon>Actinomycetes</taxon>
        <taxon>Geodermatophilales</taxon>
        <taxon>Geodermatophilaceae</taxon>
        <taxon>Modestobacter</taxon>
    </lineage>
</organism>
<gene>
    <name evidence="3" type="ORF">G3R41_05785</name>
    <name evidence="2" type="ORF">GCU67_05785</name>
</gene>
<proteinExistence type="predicted"/>
<dbReference type="Proteomes" id="UP000468828">
    <property type="component" value="Unassembled WGS sequence"/>
</dbReference>
<dbReference type="AlphaFoldDB" id="A0A6P0EWQ5"/>
<dbReference type="PANTHER" id="PTHR37309:SF1">
    <property type="entry name" value="SLR0284 PROTEIN"/>
    <property type="match status" value="1"/>
</dbReference>
<comment type="caution">
    <text evidence="2">The sequence shown here is derived from an EMBL/GenBank/DDBJ whole genome shotgun (WGS) entry which is preliminary data.</text>
</comment>
<reference evidence="2 4" key="1">
    <citation type="submission" date="2020-01" db="EMBL/GenBank/DDBJ databases">
        <title>the WGS Modestobacter muralis CPCC 204518.</title>
        <authorList>
            <person name="Jiang Z."/>
        </authorList>
    </citation>
    <scope>NUCLEOTIDE SEQUENCE [LARGE SCALE GENOMIC DNA]</scope>
    <source>
        <strain evidence="2 4">DSM 100205</strain>
    </source>
</reference>
<dbReference type="EMBL" id="JAAGWB010000013">
    <property type="protein sequence ID" value="NEN50455.1"/>
    <property type="molecule type" value="Genomic_DNA"/>
</dbReference>
<dbReference type="EMBL" id="JAAGWH010000013">
    <property type="protein sequence ID" value="NEK93688.1"/>
    <property type="molecule type" value="Genomic_DNA"/>
</dbReference>
<reference evidence="3 5" key="2">
    <citation type="submission" date="2020-02" db="EMBL/GenBank/DDBJ databases">
        <title>The WGS of Modestobacter muralis DSM 100205.</title>
        <authorList>
            <person name="Jiang Z."/>
        </authorList>
    </citation>
    <scope>NUCLEOTIDE SEQUENCE [LARGE SCALE GENOMIC DNA]</scope>
    <source>
        <strain evidence="3 5">DSM 100205</strain>
    </source>
</reference>
<keyword evidence="4" id="KW-1185">Reference proteome</keyword>
<dbReference type="Pfam" id="PF04020">
    <property type="entry name" value="Phage_holin_4_2"/>
    <property type="match status" value="1"/>
</dbReference>
<evidence type="ECO:0000313" key="4">
    <source>
        <dbReference type="Proteomes" id="UP000468828"/>
    </source>
</evidence>